<evidence type="ECO:0000256" key="12">
    <source>
        <dbReference type="ARBA" id="ARBA00022840"/>
    </source>
</evidence>
<accession>A0A3M7L3F8</accession>
<dbReference type="Proteomes" id="UP000279271">
    <property type="component" value="Unassembled WGS sequence"/>
</dbReference>
<dbReference type="InterPro" id="IPR051334">
    <property type="entry name" value="SRPK"/>
</dbReference>
<evidence type="ECO:0000256" key="6">
    <source>
        <dbReference type="ARBA" id="ARBA00022679"/>
    </source>
</evidence>
<dbReference type="SUPFAM" id="SSF56112">
    <property type="entry name" value="Protein kinase-like (PK-like)"/>
    <property type="match status" value="1"/>
</dbReference>
<evidence type="ECO:0000256" key="16">
    <source>
        <dbReference type="PROSITE-ProRule" id="PRU01393"/>
    </source>
</evidence>
<feature type="active site" description="Nucleophile" evidence="16">
    <location>
        <position position="594"/>
    </location>
</feature>
<feature type="region of interest" description="Disordered" evidence="17">
    <location>
        <begin position="71"/>
        <end position="95"/>
    </location>
</feature>
<protein>
    <recommendedName>
        <fullName evidence="16">ubiquitinyl hydrolase 1</fullName>
        <ecNumber evidence="16">3.4.19.12</ecNumber>
    </recommendedName>
</protein>
<dbReference type="Gene3D" id="1.10.510.10">
    <property type="entry name" value="Transferase(Phosphotransferase) domain 1"/>
    <property type="match status" value="1"/>
</dbReference>
<feature type="compositionally biased region" description="Polar residues" evidence="17">
    <location>
        <begin position="71"/>
        <end position="87"/>
    </location>
</feature>
<evidence type="ECO:0000256" key="3">
    <source>
        <dbReference type="ARBA" id="ARBA00009326"/>
    </source>
</evidence>
<dbReference type="InterPro" id="IPR011009">
    <property type="entry name" value="Kinase-like_dom_sf"/>
</dbReference>
<comment type="catalytic activity">
    <reaction evidence="15">
        <text>L-seryl-[protein] + ATP = O-phospho-L-seryl-[protein] + ADP + H(+)</text>
        <dbReference type="Rhea" id="RHEA:17989"/>
        <dbReference type="Rhea" id="RHEA-COMP:9863"/>
        <dbReference type="Rhea" id="RHEA-COMP:11604"/>
        <dbReference type="ChEBI" id="CHEBI:15378"/>
        <dbReference type="ChEBI" id="CHEBI:29999"/>
        <dbReference type="ChEBI" id="CHEBI:30616"/>
        <dbReference type="ChEBI" id="CHEBI:83421"/>
        <dbReference type="ChEBI" id="CHEBI:456216"/>
        <dbReference type="EC" id="2.7.11.1"/>
    </reaction>
</comment>
<evidence type="ECO:0000256" key="9">
    <source>
        <dbReference type="ARBA" id="ARBA00022786"/>
    </source>
</evidence>
<evidence type="ECO:0000256" key="14">
    <source>
        <dbReference type="ARBA" id="ARBA00047899"/>
    </source>
</evidence>
<dbReference type="InterPro" id="IPR000719">
    <property type="entry name" value="Prot_kinase_dom"/>
</dbReference>
<organism evidence="20 21">
    <name type="scientific">Auxenochlorella protothecoides</name>
    <name type="common">Green microalga</name>
    <name type="synonym">Chlorella protothecoides</name>
    <dbReference type="NCBI Taxonomy" id="3075"/>
    <lineage>
        <taxon>Eukaryota</taxon>
        <taxon>Viridiplantae</taxon>
        <taxon>Chlorophyta</taxon>
        <taxon>core chlorophytes</taxon>
        <taxon>Trebouxiophyceae</taxon>
        <taxon>Chlorellales</taxon>
        <taxon>Chlorellaceae</taxon>
        <taxon>Auxenochlorella</taxon>
    </lineage>
</organism>
<dbReference type="Pfam" id="PF18031">
    <property type="entry name" value="UCH_C"/>
    <property type="match status" value="1"/>
</dbReference>
<dbReference type="EMBL" id="QOKY01000128">
    <property type="protein sequence ID" value="RMZ57261.1"/>
    <property type="molecule type" value="Genomic_DNA"/>
</dbReference>
<reference evidence="21" key="1">
    <citation type="journal article" date="2018" name="Algal Res.">
        <title>Characterization of plant carbon substrate utilization by Auxenochlorella protothecoides.</title>
        <authorList>
            <person name="Vogler B.W."/>
            <person name="Starkenburg S.R."/>
            <person name="Sudasinghe N."/>
            <person name="Schambach J.Y."/>
            <person name="Rollin J.A."/>
            <person name="Pattathil S."/>
            <person name="Barry A.N."/>
        </authorList>
    </citation>
    <scope>NUCLEOTIDE SEQUENCE [LARGE SCALE GENOMIC DNA]</scope>
    <source>
        <strain evidence="21">UTEX 25</strain>
    </source>
</reference>
<name>A0A3M7L3F8_AUXPR</name>
<comment type="catalytic activity">
    <reaction evidence="1 16">
        <text>Thiol-dependent hydrolysis of ester, thioester, amide, peptide and isopeptide bonds formed by the C-terminal Gly of ubiquitin (a 76-residue protein attached to proteins as an intracellular targeting signal).</text>
        <dbReference type="EC" id="3.4.19.12"/>
    </reaction>
</comment>
<evidence type="ECO:0000256" key="2">
    <source>
        <dbReference type="ARBA" id="ARBA00004123"/>
    </source>
</evidence>
<keyword evidence="5 16" id="KW-0645">Protease</keyword>
<comment type="caution">
    <text evidence="20">The sequence shown here is derived from an EMBL/GenBank/DDBJ whole genome shotgun (WGS) entry which is preliminary data.</text>
</comment>
<keyword evidence="10 16" id="KW-0378">Hydrolase</keyword>
<dbReference type="GO" id="GO:0004674">
    <property type="term" value="F:protein serine/threonine kinase activity"/>
    <property type="evidence" value="ECO:0007669"/>
    <property type="project" value="UniProtKB-KW"/>
</dbReference>
<evidence type="ECO:0000256" key="10">
    <source>
        <dbReference type="ARBA" id="ARBA00022801"/>
    </source>
</evidence>
<keyword evidence="8" id="KW-0418">Kinase</keyword>
<evidence type="ECO:0000256" key="7">
    <source>
        <dbReference type="ARBA" id="ARBA00022741"/>
    </source>
</evidence>
<dbReference type="EC" id="3.4.19.12" evidence="16"/>
<keyword evidence="9 16" id="KW-0833">Ubl conjugation pathway</keyword>
<feature type="site" description="Transition state stabilizer" evidence="16">
    <location>
        <position position="588"/>
    </location>
</feature>
<feature type="site" description="Important for enzyme activity" evidence="16">
    <location>
        <position position="683"/>
    </location>
</feature>
<dbReference type="GO" id="GO:0004843">
    <property type="term" value="F:cysteine-type deubiquitinase activity"/>
    <property type="evidence" value="ECO:0007669"/>
    <property type="project" value="UniProtKB-UniRule"/>
</dbReference>
<dbReference type="PROSITE" id="PS52048">
    <property type="entry name" value="UCH_DOMAIN"/>
    <property type="match status" value="1"/>
</dbReference>
<evidence type="ECO:0000256" key="8">
    <source>
        <dbReference type="ARBA" id="ARBA00022777"/>
    </source>
</evidence>
<comment type="catalytic activity">
    <reaction evidence="14">
        <text>L-threonyl-[protein] + ATP = O-phospho-L-threonyl-[protein] + ADP + H(+)</text>
        <dbReference type="Rhea" id="RHEA:46608"/>
        <dbReference type="Rhea" id="RHEA-COMP:11060"/>
        <dbReference type="Rhea" id="RHEA-COMP:11605"/>
        <dbReference type="ChEBI" id="CHEBI:15378"/>
        <dbReference type="ChEBI" id="CHEBI:30013"/>
        <dbReference type="ChEBI" id="CHEBI:30616"/>
        <dbReference type="ChEBI" id="CHEBI:61977"/>
        <dbReference type="ChEBI" id="CHEBI:456216"/>
        <dbReference type="EC" id="2.7.11.1"/>
    </reaction>
</comment>
<dbReference type="CDD" id="cd09617">
    <property type="entry name" value="Peptidase_C12_UCH37_BAP1"/>
    <property type="match status" value="1"/>
</dbReference>
<dbReference type="InterPro" id="IPR036959">
    <property type="entry name" value="Peptidase_C12_UCH_sf"/>
</dbReference>
<comment type="subcellular location">
    <subcellularLocation>
        <location evidence="2">Nucleus</location>
    </subcellularLocation>
</comment>
<dbReference type="GO" id="GO:0005524">
    <property type="term" value="F:ATP binding"/>
    <property type="evidence" value="ECO:0007669"/>
    <property type="project" value="UniProtKB-KW"/>
</dbReference>
<dbReference type="PRINTS" id="PR00707">
    <property type="entry name" value="UBCTHYDRLASE"/>
</dbReference>
<evidence type="ECO:0000256" key="5">
    <source>
        <dbReference type="ARBA" id="ARBA00022670"/>
    </source>
</evidence>
<dbReference type="GO" id="GO:0006511">
    <property type="term" value="P:ubiquitin-dependent protein catabolic process"/>
    <property type="evidence" value="ECO:0007669"/>
    <property type="project" value="UniProtKB-UniRule"/>
</dbReference>
<dbReference type="InterPro" id="IPR041507">
    <property type="entry name" value="UCH_C"/>
</dbReference>
<dbReference type="AlphaFoldDB" id="A0A3M7L3F8"/>
<evidence type="ECO:0000259" key="18">
    <source>
        <dbReference type="PROSITE" id="PS50011"/>
    </source>
</evidence>
<dbReference type="CDD" id="cd14136">
    <property type="entry name" value="STKc_SRPK"/>
    <property type="match status" value="1"/>
</dbReference>
<proteinExistence type="inferred from homology"/>
<keyword evidence="12" id="KW-0067">ATP-binding</keyword>
<evidence type="ECO:0000256" key="11">
    <source>
        <dbReference type="ARBA" id="ARBA00022807"/>
    </source>
</evidence>
<feature type="active site" description="Proton donor" evidence="16">
    <location>
        <position position="668"/>
    </location>
</feature>
<dbReference type="Gene3D" id="1.20.58.860">
    <property type="match status" value="1"/>
</dbReference>
<sequence>QDSSVGASTQTHLADCGSKARSCEEGWPSPWIRLMRFWSSACMAGRPSLSQDFPALKAPISSCACPCSHRNPSASSTEPDSASGSYSDDQEDEEDYCKGGYHRVHIGETFKDGRYEVLHKLGWGHFSTVWMVRDTHTGGLGALKVVKSAPHYAEAARDEITLLRQIRESDPADACCCARLLDSFDHVGPHGRHVCMLFEVLGDNLLTLIRLYDHRGIPLPVVRALTRQAGAADAKARPSSPGVDLRALEQRLLTMPAKVVDFGNACWVHKHFTDDIQTRQYRSPEVILGGGYDTSADIWSLACMVFELATGDFLFEPKQGHGYTRDEDHLAQMIELLDRMPRAVALGGKRSREFFTREGRLRHIHRLNHWPLDRVLREKYHLPREDALALRDFLLPMLAYVPSKRATAAQMLQHPWLAGVGECEASTGPGPVEPPRDDGRRPNPSRGSRSPKRTRSPSSADRRHGSSQQCTSPAKRSAQENGGGAAGDAASSVTLAEQKLGAIHLSSVVMSGEAWTTIESDPGVFTELIERLGVKGVQVEELYSLDADSLQAFEPIYGLIFLFKWQAEPVARPMYPEYEERGIFFAKQVINNACATQAILSILLNRPELDIGEELSQFRDFTAGFPADLRGEAIGNSETIREVHNSFTAPHALLPENPETDSEGEAFHFVAYTHRDGSIWELDGLQPGPVCLGEAGQDEWTQTAASAMKKRIAQHASHDIKFNLLAVTKCRRTALQDALTDNWVRCAALEEAAPGSSPAAQELAACRHEGARLSAALDAECSRRAAWSDENLRRRTDYVPAVFNLLTALAACGELKGLVAAAAAAGGGGASGNGESSDT</sequence>
<feature type="region of interest" description="Disordered" evidence="17">
    <location>
        <begin position="423"/>
        <end position="490"/>
    </location>
</feature>
<evidence type="ECO:0000259" key="19">
    <source>
        <dbReference type="PROSITE" id="PS52048"/>
    </source>
</evidence>
<feature type="domain" description="UCH catalytic" evidence="19">
    <location>
        <begin position="514"/>
        <end position="729"/>
    </location>
</feature>
<evidence type="ECO:0000256" key="1">
    <source>
        <dbReference type="ARBA" id="ARBA00000707"/>
    </source>
</evidence>
<feature type="non-terminal residue" evidence="20">
    <location>
        <position position="1"/>
    </location>
</feature>
<dbReference type="InterPro" id="IPR001578">
    <property type="entry name" value="Peptidase_C12_UCH"/>
</dbReference>
<keyword evidence="4" id="KW-0723">Serine/threonine-protein kinase</keyword>
<comment type="similarity">
    <text evidence="3 16">Belongs to the peptidase C12 family.</text>
</comment>
<keyword evidence="6" id="KW-0808">Transferase</keyword>
<dbReference type="PROSITE" id="PS50011">
    <property type="entry name" value="PROTEIN_KINASE_DOM"/>
    <property type="match status" value="1"/>
</dbReference>
<dbReference type="FunFam" id="1.10.510.10:FF:000339">
    <property type="entry name" value="Serine/threonine-protein kinase SRPK-like protein"/>
    <property type="match status" value="1"/>
</dbReference>
<dbReference type="PANTHER" id="PTHR47634:SF9">
    <property type="entry name" value="PROTEIN KINASE DOMAIN-CONTAINING PROTEIN-RELATED"/>
    <property type="match status" value="1"/>
</dbReference>
<dbReference type="GO" id="GO:0005634">
    <property type="term" value="C:nucleus"/>
    <property type="evidence" value="ECO:0007669"/>
    <property type="project" value="UniProtKB-SubCell"/>
</dbReference>
<keyword evidence="11 16" id="KW-0788">Thiol protease</keyword>
<feature type="domain" description="Protein kinase" evidence="18">
    <location>
        <begin position="115"/>
        <end position="417"/>
    </location>
</feature>
<dbReference type="Pfam" id="PF00069">
    <property type="entry name" value="Pkinase"/>
    <property type="match status" value="1"/>
</dbReference>
<evidence type="ECO:0000313" key="21">
    <source>
        <dbReference type="Proteomes" id="UP000279271"/>
    </source>
</evidence>
<dbReference type="InterPro" id="IPR038765">
    <property type="entry name" value="Papain-like_cys_pep_sf"/>
</dbReference>
<keyword evidence="13" id="KW-0539">Nucleus</keyword>
<dbReference type="GO" id="GO:0000245">
    <property type="term" value="P:spliceosomal complex assembly"/>
    <property type="evidence" value="ECO:0007669"/>
    <property type="project" value="TreeGrafter"/>
</dbReference>
<gene>
    <name evidence="20" type="ORF">APUTEX25_004095</name>
</gene>
<evidence type="ECO:0000256" key="13">
    <source>
        <dbReference type="ARBA" id="ARBA00023242"/>
    </source>
</evidence>
<evidence type="ECO:0000256" key="17">
    <source>
        <dbReference type="SAM" id="MobiDB-lite"/>
    </source>
</evidence>
<evidence type="ECO:0000256" key="4">
    <source>
        <dbReference type="ARBA" id="ARBA00022527"/>
    </source>
</evidence>
<keyword evidence="7" id="KW-0547">Nucleotide-binding</keyword>
<dbReference type="SUPFAM" id="SSF54001">
    <property type="entry name" value="Cysteine proteinases"/>
    <property type="match status" value="1"/>
</dbReference>
<dbReference type="PANTHER" id="PTHR47634">
    <property type="entry name" value="PROTEIN KINASE DOMAIN-CONTAINING PROTEIN-RELATED"/>
    <property type="match status" value="1"/>
</dbReference>
<dbReference type="SMART" id="SM00220">
    <property type="entry name" value="S_TKc"/>
    <property type="match status" value="1"/>
</dbReference>
<dbReference type="GO" id="GO:0050684">
    <property type="term" value="P:regulation of mRNA processing"/>
    <property type="evidence" value="ECO:0007669"/>
    <property type="project" value="TreeGrafter"/>
</dbReference>
<dbReference type="Pfam" id="PF01088">
    <property type="entry name" value="Peptidase_C12"/>
    <property type="match status" value="1"/>
</dbReference>
<dbReference type="Gene3D" id="3.40.532.10">
    <property type="entry name" value="Peptidase C12, ubiquitin carboxyl-terminal hydrolase"/>
    <property type="match status" value="1"/>
</dbReference>
<evidence type="ECO:0000313" key="20">
    <source>
        <dbReference type="EMBL" id="RMZ57261.1"/>
    </source>
</evidence>
<dbReference type="Gene3D" id="3.30.200.20">
    <property type="entry name" value="Phosphorylase Kinase, domain 1"/>
    <property type="match status" value="1"/>
</dbReference>
<dbReference type="FunFam" id="3.40.532.10:FF:000003">
    <property type="entry name" value="Ubiquitin carboxyl-terminal hydrolase"/>
    <property type="match status" value="1"/>
</dbReference>
<evidence type="ECO:0000256" key="15">
    <source>
        <dbReference type="ARBA" id="ARBA00048679"/>
    </source>
</evidence>